<protein>
    <submittedName>
        <fullName evidence="1">Glycosyl transferase, group 1 domain protein</fullName>
        <ecNumber evidence="1">2.4.-.-</ecNumber>
    </submittedName>
</protein>
<gene>
    <name evidence="1" type="ORF">B1A_00658</name>
</gene>
<dbReference type="PANTHER" id="PTHR45947">
    <property type="entry name" value="SULFOQUINOVOSYL TRANSFERASE SQD2"/>
    <property type="match status" value="1"/>
</dbReference>
<name>T1CFW9_9ZZZZ</name>
<dbReference type="InterPro" id="IPR050194">
    <property type="entry name" value="Glycosyltransferase_grp1"/>
</dbReference>
<evidence type="ECO:0000313" key="1">
    <source>
        <dbReference type="EMBL" id="EQD80658.1"/>
    </source>
</evidence>
<dbReference type="EC" id="2.4.-.-" evidence="1"/>
<dbReference type="Pfam" id="PF13692">
    <property type="entry name" value="Glyco_trans_1_4"/>
    <property type="match status" value="1"/>
</dbReference>
<dbReference type="Gene3D" id="3.40.50.2000">
    <property type="entry name" value="Glycogen Phosphorylase B"/>
    <property type="match status" value="1"/>
</dbReference>
<dbReference type="PANTHER" id="PTHR45947:SF3">
    <property type="entry name" value="SULFOQUINOVOSYL TRANSFERASE SQD2"/>
    <property type="match status" value="1"/>
</dbReference>
<organism evidence="1">
    <name type="scientific">mine drainage metagenome</name>
    <dbReference type="NCBI Taxonomy" id="410659"/>
    <lineage>
        <taxon>unclassified sequences</taxon>
        <taxon>metagenomes</taxon>
        <taxon>ecological metagenomes</taxon>
    </lineage>
</organism>
<reference evidence="1" key="1">
    <citation type="submission" date="2013-08" db="EMBL/GenBank/DDBJ databases">
        <authorList>
            <person name="Mendez C."/>
            <person name="Richter M."/>
            <person name="Ferrer M."/>
            <person name="Sanchez J."/>
        </authorList>
    </citation>
    <scope>NUCLEOTIDE SEQUENCE</scope>
</reference>
<dbReference type="SUPFAM" id="SSF53756">
    <property type="entry name" value="UDP-Glycosyltransferase/glycogen phosphorylase"/>
    <property type="match status" value="1"/>
</dbReference>
<keyword evidence="1" id="KW-0328">Glycosyltransferase</keyword>
<keyword evidence="1" id="KW-0808">Transferase</keyword>
<sequence>MTPNPVRTPLEWNEREGILKFLYVGRLEKIKGIDLLMKAWDQILDEEATLTIVGSGSLTEYIREFPSKRVNFIGAVDDNTLFKEYAKADIFIYPTLWDSLPTTVLEALSNGLFIITSTIMKSTFSQEENDDFIEFILSDPTHIADSIKMDNPK</sequence>
<proteinExistence type="predicted"/>
<dbReference type="AlphaFoldDB" id="T1CFW9"/>
<accession>T1CFW9</accession>
<dbReference type="EMBL" id="AUZX01000495">
    <property type="protein sequence ID" value="EQD80658.1"/>
    <property type="molecule type" value="Genomic_DNA"/>
</dbReference>
<reference evidence="1" key="2">
    <citation type="journal article" date="2014" name="ISME J.">
        <title>Microbial stratification in low pH oxic and suboxic macroscopic growths along an acid mine drainage.</title>
        <authorList>
            <person name="Mendez-Garcia C."/>
            <person name="Mesa V."/>
            <person name="Sprenger R.R."/>
            <person name="Richter M."/>
            <person name="Diez M.S."/>
            <person name="Solano J."/>
            <person name="Bargiela R."/>
            <person name="Golyshina O.V."/>
            <person name="Manteca A."/>
            <person name="Ramos J.L."/>
            <person name="Gallego J.R."/>
            <person name="Llorente I."/>
            <person name="Martins Dos Santos V.A."/>
            <person name="Jensen O.N."/>
            <person name="Pelaez A.I."/>
            <person name="Sanchez J."/>
            <person name="Ferrer M."/>
        </authorList>
    </citation>
    <scope>NUCLEOTIDE SEQUENCE</scope>
</reference>
<dbReference type="GO" id="GO:0016757">
    <property type="term" value="F:glycosyltransferase activity"/>
    <property type="evidence" value="ECO:0007669"/>
    <property type="project" value="UniProtKB-KW"/>
</dbReference>
<comment type="caution">
    <text evidence="1">The sequence shown here is derived from an EMBL/GenBank/DDBJ whole genome shotgun (WGS) entry which is preliminary data.</text>
</comment>
<dbReference type="CDD" id="cd03801">
    <property type="entry name" value="GT4_PimA-like"/>
    <property type="match status" value="1"/>
</dbReference>